<comment type="caution">
    <text evidence="3">The sequence shown here is derived from an EMBL/GenBank/DDBJ whole genome shotgun (WGS) entry which is preliminary data.</text>
</comment>
<gene>
    <name evidence="3" type="ORF">HU200_051532</name>
</gene>
<dbReference type="InterPro" id="IPR036047">
    <property type="entry name" value="F-box-like_dom_sf"/>
</dbReference>
<dbReference type="OrthoDB" id="685304at2759"/>
<evidence type="ECO:0000259" key="2">
    <source>
        <dbReference type="SMART" id="SM00256"/>
    </source>
</evidence>
<protein>
    <recommendedName>
        <fullName evidence="2">F-box domain-containing protein</fullName>
    </recommendedName>
</protein>
<keyword evidence="4" id="KW-1185">Reference proteome</keyword>
<dbReference type="EMBL" id="JACEFO010002272">
    <property type="protein sequence ID" value="KAF8669202.1"/>
    <property type="molecule type" value="Genomic_DNA"/>
</dbReference>
<dbReference type="SUPFAM" id="SSF81383">
    <property type="entry name" value="F-box domain"/>
    <property type="match status" value="1"/>
</dbReference>
<feature type="domain" description="F-box" evidence="2">
    <location>
        <begin position="54"/>
        <end position="95"/>
    </location>
</feature>
<reference evidence="3" key="1">
    <citation type="submission" date="2020-07" db="EMBL/GenBank/DDBJ databases">
        <title>Genome sequence and genetic diversity analysis of an under-domesticated orphan crop, white fonio (Digitaria exilis).</title>
        <authorList>
            <person name="Bennetzen J.L."/>
            <person name="Chen S."/>
            <person name="Ma X."/>
            <person name="Wang X."/>
            <person name="Yssel A.E.J."/>
            <person name="Chaluvadi S.R."/>
            <person name="Johnson M."/>
            <person name="Gangashetty P."/>
            <person name="Hamidou F."/>
            <person name="Sanogo M.D."/>
            <person name="Zwaenepoel A."/>
            <person name="Wallace J."/>
            <person name="Van De Peer Y."/>
            <person name="Van Deynze A."/>
        </authorList>
    </citation>
    <scope>NUCLEOTIDE SEQUENCE</scope>
    <source>
        <tissue evidence="3">Leaves</tissue>
    </source>
</reference>
<evidence type="ECO:0000256" key="1">
    <source>
        <dbReference type="SAM" id="MobiDB-lite"/>
    </source>
</evidence>
<dbReference type="PANTHER" id="PTHR31264:SF3">
    <property type="entry name" value="OS07G0554100 PROTEIN"/>
    <property type="match status" value="1"/>
</dbReference>
<accession>A0A835ARF0</accession>
<proteinExistence type="predicted"/>
<dbReference type="AlphaFoldDB" id="A0A835ARF0"/>
<dbReference type="InterPro" id="IPR001810">
    <property type="entry name" value="F-box_dom"/>
</dbReference>
<evidence type="ECO:0000313" key="4">
    <source>
        <dbReference type="Proteomes" id="UP000636709"/>
    </source>
</evidence>
<dbReference type="Proteomes" id="UP000636709">
    <property type="component" value="Unassembled WGS sequence"/>
</dbReference>
<dbReference type="SMART" id="SM00256">
    <property type="entry name" value="FBOX"/>
    <property type="match status" value="1"/>
</dbReference>
<dbReference type="PANTHER" id="PTHR31264">
    <property type="entry name" value="OS07G0554500 PROTEIN-RELATED"/>
    <property type="match status" value="1"/>
</dbReference>
<organism evidence="3 4">
    <name type="scientific">Digitaria exilis</name>
    <dbReference type="NCBI Taxonomy" id="1010633"/>
    <lineage>
        <taxon>Eukaryota</taxon>
        <taxon>Viridiplantae</taxon>
        <taxon>Streptophyta</taxon>
        <taxon>Embryophyta</taxon>
        <taxon>Tracheophyta</taxon>
        <taxon>Spermatophyta</taxon>
        <taxon>Magnoliopsida</taxon>
        <taxon>Liliopsida</taxon>
        <taxon>Poales</taxon>
        <taxon>Poaceae</taxon>
        <taxon>PACMAD clade</taxon>
        <taxon>Panicoideae</taxon>
        <taxon>Panicodae</taxon>
        <taxon>Paniceae</taxon>
        <taxon>Anthephorinae</taxon>
        <taxon>Digitaria</taxon>
    </lineage>
</organism>
<name>A0A835ARF0_9POAL</name>
<feature type="region of interest" description="Disordered" evidence="1">
    <location>
        <begin position="25"/>
        <end position="49"/>
    </location>
</feature>
<sequence length="432" mass="47902">MEFHGSLRSLEATTEPIFLKKTYDEQSPSALRRRPTAAASQISEMAPPPQTAALTDDLLEEIFLRIASPTDLARVCTACVSFRRLITDSTFLRRYRSLHPPLLLGFLEPGPRGSFRPAEATHPNACAARALSRAADFSFDYLPRGRRWCPHDVRDGRVLLYGIHGECPVFIDLAVCDPVSRRYLLLPPVPDELLASVQVQKQHVLFLDAFLIPSGAEQGEASFSVLGRACCVSKMVALVFSSGSGHWNVGTTTSWDAPTLSAVTEDLVLESPRSYAYGCFFWKVISRSKLLNLDINRKELSVVDLPSDHAERSVVIVEAGNGKLGMFSNLSHVNSDTPIYYAIRKNVGEDSYEWQMSNIIPLPVDYTCCFVSASGGYILLLGIPKVQGTLGPACFSLSIETLKIERVSQMELPYSHVYPYFGFPPFMLPRMI</sequence>
<evidence type="ECO:0000313" key="3">
    <source>
        <dbReference type="EMBL" id="KAF8669202.1"/>
    </source>
</evidence>